<evidence type="ECO:0000313" key="4">
    <source>
        <dbReference type="Proteomes" id="UP001172457"/>
    </source>
</evidence>
<keyword evidence="4" id="KW-1185">Reference proteome</keyword>
<reference evidence="3" key="1">
    <citation type="submission" date="2023-03" db="EMBL/GenBank/DDBJ databases">
        <title>Chromosome-scale reference genome and RAD-based genetic map of yellow starthistle (Centaurea solstitialis) reveal putative structural variation and QTLs associated with invader traits.</title>
        <authorList>
            <person name="Reatini B."/>
            <person name="Cang F.A."/>
            <person name="Jiang Q."/>
            <person name="Mckibben M.T.W."/>
            <person name="Barker M.S."/>
            <person name="Rieseberg L.H."/>
            <person name="Dlugosch K.M."/>
        </authorList>
    </citation>
    <scope>NUCLEOTIDE SEQUENCE</scope>
    <source>
        <strain evidence="3">CAN-66</strain>
        <tissue evidence="3">Leaf</tissue>
    </source>
</reference>
<sequence length="486" mass="54839">MKILKYYCLKISIISMSFDNASQGRMPYRACRGLGPCAFDTSDFFKRKKKLYNQFIEFCASVGFRALSGARDMQAFTIFCPISKLQQCYYLVFYPTSPLVLNQIFILTSKIFQYENDINFHNVVRPMKLKMLKYFDEIPFSFLCAAALNLYLNMTGVEILIARICRSLGLDTTTSTTFSYNRILQFESDFHQIFEIYRVNYGRGSQQTNIPQVFPLSSSRGTSRDDLMSSLMQSIATKSSKRARFDGDTLGEFNQYIITNFLAASATPVDDFEAINLLKWWKNKQANFPILSTISLDVLTIQATTVALESAFSPSGRVILESRCRLTVQSIECCICLKDYLDGEDRIQHQQDLTQDLDGIDENLAEIEEEEGLSPPVPETDVFDSSSTISRYTNEDEPDDTDNINDQAAVEQLRRYNTLDEYNPEMSGYYGTHYNPLWYYDYSGTGGSGSGAGPSSGTGPSGSSALFLKKNLNLKFGGLDLDGDDE</sequence>
<dbReference type="EMBL" id="JARYMX010000005">
    <property type="protein sequence ID" value="KAJ9547486.1"/>
    <property type="molecule type" value="Genomic_DNA"/>
</dbReference>
<dbReference type="AlphaFoldDB" id="A0AA38T4V6"/>
<feature type="region of interest" description="Disordered" evidence="1">
    <location>
        <begin position="368"/>
        <end position="403"/>
    </location>
</feature>
<protein>
    <recommendedName>
        <fullName evidence="2">HAT C-terminal dimerisation domain-containing protein</fullName>
    </recommendedName>
</protein>
<organism evidence="3 4">
    <name type="scientific">Centaurea solstitialis</name>
    <name type="common">yellow star-thistle</name>
    <dbReference type="NCBI Taxonomy" id="347529"/>
    <lineage>
        <taxon>Eukaryota</taxon>
        <taxon>Viridiplantae</taxon>
        <taxon>Streptophyta</taxon>
        <taxon>Embryophyta</taxon>
        <taxon>Tracheophyta</taxon>
        <taxon>Spermatophyta</taxon>
        <taxon>Magnoliopsida</taxon>
        <taxon>eudicotyledons</taxon>
        <taxon>Gunneridae</taxon>
        <taxon>Pentapetalae</taxon>
        <taxon>asterids</taxon>
        <taxon>campanulids</taxon>
        <taxon>Asterales</taxon>
        <taxon>Asteraceae</taxon>
        <taxon>Carduoideae</taxon>
        <taxon>Cardueae</taxon>
        <taxon>Centaureinae</taxon>
        <taxon>Centaurea</taxon>
    </lineage>
</organism>
<name>A0AA38T4V6_9ASTR</name>
<dbReference type="InterPro" id="IPR008906">
    <property type="entry name" value="HATC_C_dom"/>
</dbReference>
<comment type="caution">
    <text evidence="3">The sequence shown here is derived from an EMBL/GenBank/DDBJ whole genome shotgun (WGS) entry which is preliminary data.</text>
</comment>
<dbReference type="PANTHER" id="PTHR23272">
    <property type="entry name" value="BED FINGER-RELATED"/>
    <property type="match status" value="1"/>
</dbReference>
<dbReference type="PANTHER" id="PTHR23272:SF190">
    <property type="entry name" value="ZINC FINGER, BED-TYPE-RELATED"/>
    <property type="match status" value="1"/>
</dbReference>
<dbReference type="InterPro" id="IPR012337">
    <property type="entry name" value="RNaseH-like_sf"/>
</dbReference>
<accession>A0AA38T4V6</accession>
<feature type="compositionally biased region" description="Polar residues" evidence="1">
    <location>
        <begin position="383"/>
        <end position="392"/>
    </location>
</feature>
<feature type="domain" description="HAT C-terminal dimerisation" evidence="2">
    <location>
        <begin position="269"/>
        <end position="340"/>
    </location>
</feature>
<gene>
    <name evidence="3" type="ORF">OSB04_020029</name>
</gene>
<dbReference type="Pfam" id="PF05699">
    <property type="entry name" value="Dimer_Tnp_hAT"/>
    <property type="match status" value="1"/>
</dbReference>
<dbReference type="SUPFAM" id="SSF53098">
    <property type="entry name" value="Ribonuclease H-like"/>
    <property type="match status" value="1"/>
</dbReference>
<proteinExistence type="predicted"/>
<evidence type="ECO:0000259" key="2">
    <source>
        <dbReference type="Pfam" id="PF05699"/>
    </source>
</evidence>
<dbReference type="GO" id="GO:0046983">
    <property type="term" value="F:protein dimerization activity"/>
    <property type="evidence" value="ECO:0007669"/>
    <property type="project" value="InterPro"/>
</dbReference>
<dbReference type="Proteomes" id="UP001172457">
    <property type="component" value="Chromosome 5"/>
</dbReference>
<evidence type="ECO:0000313" key="3">
    <source>
        <dbReference type="EMBL" id="KAJ9547486.1"/>
    </source>
</evidence>
<evidence type="ECO:0000256" key="1">
    <source>
        <dbReference type="SAM" id="MobiDB-lite"/>
    </source>
</evidence>